<dbReference type="InterPro" id="IPR050400">
    <property type="entry name" value="Bact_Cytoskel_RodZ"/>
</dbReference>
<dbReference type="Gene3D" id="1.10.260.40">
    <property type="entry name" value="lambda repressor-like DNA-binding domains"/>
    <property type="match status" value="1"/>
</dbReference>
<organism evidence="3 4">
    <name type="scientific">Thermodesulfovibrio yellowstonii</name>
    <dbReference type="NCBI Taxonomy" id="28262"/>
    <lineage>
        <taxon>Bacteria</taxon>
        <taxon>Pseudomonadati</taxon>
        <taxon>Nitrospirota</taxon>
        <taxon>Thermodesulfovibrionia</taxon>
        <taxon>Thermodesulfovibrionales</taxon>
        <taxon>Thermodesulfovibrionaceae</taxon>
        <taxon>Thermodesulfovibrio</taxon>
    </lineage>
</organism>
<evidence type="ECO:0000313" key="3">
    <source>
        <dbReference type="EMBL" id="GLI53622.1"/>
    </source>
</evidence>
<evidence type="ECO:0000256" key="1">
    <source>
        <dbReference type="SAM" id="Phobius"/>
    </source>
</evidence>
<sequence>MYEELKKRRLELKKTLEEIAEKTKIKKHCLQLIEEGKFDELPIEVYTRAYIKTYAESIGIDPSIILKDYEEYLKTKKQNVQQIELKPKFESEPEPKPEILKKSSDKKIFSLKKFPAWAMTAGIIFAVIFVIIFLIQFDKKEYEIPPPPSIKQEVISENTKVQEKIDKNEQKQEISVHQQSLKIEAIDKVWMRITIDDKEKKEFLLNPGQKIELQADKSFKLHIGNAGGVKILFNDKDLGKLGETGQVVYLNLPQDKN</sequence>
<dbReference type="GO" id="GO:0003677">
    <property type="term" value="F:DNA binding"/>
    <property type="evidence" value="ECO:0007669"/>
    <property type="project" value="InterPro"/>
</dbReference>
<feature type="transmembrane region" description="Helical" evidence="1">
    <location>
        <begin position="116"/>
        <end position="137"/>
    </location>
</feature>
<accession>A0A9W6GH61</accession>
<evidence type="ECO:0000259" key="2">
    <source>
        <dbReference type="Pfam" id="PF13464"/>
    </source>
</evidence>
<reference evidence="3" key="1">
    <citation type="submission" date="2022-12" db="EMBL/GenBank/DDBJ databases">
        <title>Reference genome sequencing for broad-spectrum identification of bacterial and archaeal isolates by mass spectrometry.</title>
        <authorList>
            <person name="Sekiguchi Y."/>
            <person name="Tourlousse D.M."/>
        </authorList>
    </citation>
    <scope>NUCLEOTIDE SEQUENCE</scope>
    <source>
        <strain evidence="3">TSL-P1</strain>
    </source>
</reference>
<feature type="domain" description="Cytoskeleton protein RodZ-like C-terminal" evidence="2">
    <location>
        <begin position="183"/>
        <end position="247"/>
    </location>
</feature>
<dbReference type="Proteomes" id="UP001144297">
    <property type="component" value="Unassembled WGS sequence"/>
</dbReference>
<keyword evidence="1" id="KW-0812">Transmembrane</keyword>
<evidence type="ECO:0000313" key="4">
    <source>
        <dbReference type="Proteomes" id="UP001144297"/>
    </source>
</evidence>
<protein>
    <submittedName>
        <fullName evidence="3">Helix-turn-helix domain-containing protein</fullName>
    </submittedName>
</protein>
<proteinExistence type="predicted"/>
<dbReference type="Pfam" id="PF13413">
    <property type="entry name" value="HTH_25"/>
    <property type="match status" value="1"/>
</dbReference>
<dbReference type="PANTHER" id="PTHR34475:SF1">
    <property type="entry name" value="CYTOSKELETON PROTEIN RODZ"/>
    <property type="match status" value="1"/>
</dbReference>
<dbReference type="EMBL" id="BSDX01000001">
    <property type="protein sequence ID" value="GLI53622.1"/>
    <property type="molecule type" value="Genomic_DNA"/>
</dbReference>
<comment type="caution">
    <text evidence="3">The sequence shown here is derived from an EMBL/GenBank/DDBJ whole genome shotgun (WGS) entry which is preliminary data.</text>
</comment>
<keyword evidence="1" id="KW-0472">Membrane</keyword>
<dbReference type="AlphaFoldDB" id="A0A9W6GH61"/>
<dbReference type="InterPro" id="IPR010982">
    <property type="entry name" value="Lambda_DNA-bd_dom_sf"/>
</dbReference>
<dbReference type="InterPro" id="IPR025194">
    <property type="entry name" value="RodZ-like_C"/>
</dbReference>
<dbReference type="PANTHER" id="PTHR34475">
    <property type="match status" value="1"/>
</dbReference>
<dbReference type="Pfam" id="PF13464">
    <property type="entry name" value="RodZ_C"/>
    <property type="match status" value="1"/>
</dbReference>
<gene>
    <name evidence="3" type="ORF">TISLANDTSLP1_13150</name>
</gene>
<name>A0A9W6GH61_9BACT</name>
<keyword evidence="1" id="KW-1133">Transmembrane helix</keyword>
<keyword evidence="4" id="KW-1185">Reference proteome</keyword>